<dbReference type="EMBL" id="CP088295">
    <property type="protein sequence ID" value="UUY05934.1"/>
    <property type="molecule type" value="Genomic_DNA"/>
</dbReference>
<protein>
    <submittedName>
        <fullName evidence="1">Uncharacterized protein</fullName>
    </submittedName>
</protein>
<reference evidence="2" key="1">
    <citation type="submission" date="2021-11" db="EMBL/GenBank/DDBJ databases">
        <title>Cultivation dependent microbiological survey of springs from the worlds oldest radium mine currently devoted to the extraction of radon-saturated water.</title>
        <authorList>
            <person name="Kapinusova G."/>
            <person name="Smrhova T."/>
            <person name="Strejcek M."/>
            <person name="Suman J."/>
            <person name="Jani K."/>
            <person name="Pajer P."/>
            <person name="Uhlik O."/>
        </authorList>
    </citation>
    <scope>NUCLEOTIDE SEQUENCE [LARGE SCALE GENOMIC DNA]</scope>
    <source>
        <strain evidence="2">J379</strain>
    </source>
</reference>
<evidence type="ECO:0000313" key="1">
    <source>
        <dbReference type="EMBL" id="UUY05934.1"/>
    </source>
</evidence>
<accession>A0ABY5PML8</accession>
<name>A0ABY5PML8_9ACTN</name>
<sequence>MDVSRLLLPLVAALLVAVAVLPAAGEGARKERTLKVGPYVGSPQTSFRVAFKPRRSVSSELDYYRVRLDWRGGRARSCDRSQVVDLERVRRGTWKAVRLAANHPRRRPRWCVGTWIGRVQRVNFVEDSCEADEICRDEGSYEDVETERRFKVLVRR</sequence>
<evidence type="ECO:0000313" key="2">
    <source>
        <dbReference type="Proteomes" id="UP001058860"/>
    </source>
</evidence>
<proteinExistence type="predicted"/>
<dbReference type="RefSeq" id="WP_353866372.1">
    <property type="nucleotide sequence ID" value="NZ_CP088295.1"/>
</dbReference>
<keyword evidence="2" id="KW-1185">Reference proteome</keyword>
<organism evidence="1 2">
    <name type="scientific">Svornostia abyssi</name>
    <dbReference type="NCBI Taxonomy" id="2898438"/>
    <lineage>
        <taxon>Bacteria</taxon>
        <taxon>Bacillati</taxon>
        <taxon>Actinomycetota</taxon>
        <taxon>Thermoleophilia</taxon>
        <taxon>Solirubrobacterales</taxon>
        <taxon>Baekduiaceae</taxon>
        <taxon>Svornostia</taxon>
    </lineage>
</organism>
<gene>
    <name evidence="1" type="ORF">LRS13_10575</name>
</gene>
<dbReference type="Proteomes" id="UP001058860">
    <property type="component" value="Chromosome"/>
</dbReference>